<evidence type="ECO:0000313" key="2">
    <source>
        <dbReference type="Proteomes" id="UP000005963"/>
    </source>
</evidence>
<name>A0ABP2NLR6_9FIRM</name>
<reference evidence="1 2" key="1">
    <citation type="submission" date="2012-01" db="EMBL/GenBank/DDBJ databases">
        <title>The Genome Sequence of Megamonas funiformis YIT 11815.</title>
        <authorList>
            <consortium name="The Broad Institute Genome Sequencing Platform"/>
            <person name="Earl A."/>
            <person name="Ward D."/>
            <person name="Feldgarden M."/>
            <person name="Gevers D."/>
            <person name="Morotomi M."/>
            <person name="Young S.K."/>
            <person name="Zeng Q."/>
            <person name="Gargeya S."/>
            <person name="Fitzgerald M."/>
            <person name="Haas B."/>
            <person name="Abouelleil A."/>
            <person name="Alvarado L."/>
            <person name="Arachchi H.M."/>
            <person name="Berlin A."/>
            <person name="Chapman S.B."/>
            <person name="Gearin G."/>
            <person name="Goldberg J."/>
            <person name="Griggs A."/>
            <person name="Gujja S."/>
            <person name="Hansen M."/>
            <person name="Heiman D."/>
            <person name="Howarth C."/>
            <person name="Larimer J."/>
            <person name="Lui A."/>
            <person name="MacDonald P.J.P."/>
            <person name="McCowen C."/>
            <person name="Montmayeur A."/>
            <person name="Murphy C."/>
            <person name="Neiman D."/>
            <person name="Pearson M."/>
            <person name="Priest M."/>
            <person name="Roberts A."/>
            <person name="Saif S."/>
            <person name="Shea T."/>
            <person name="Sisk P."/>
            <person name="Stolte C."/>
            <person name="Sykes S."/>
            <person name="Wortman J."/>
            <person name="Nusbaum C."/>
            <person name="Birren B."/>
        </authorList>
    </citation>
    <scope>NUCLEOTIDE SEQUENCE [LARGE SCALE GENOMIC DNA]</scope>
    <source>
        <strain evidence="1 2">YIT 11815</strain>
    </source>
</reference>
<keyword evidence="2" id="KW-1185">Reference proteome</keyword>
<dbReference type="GeneID" id="62778776"/>
<dbReference type="RefSeq" id="WP_008537733.1">
    <property type="nucleotide sequence ID" value="NZ_JH601090.1"/>
</dbReference>
<proteinExistence type="predicted"/>
<evidence type="ECO:0000313" key="1">
    <source>
        <dbReference type="EMBL" id="EHR38711.1"/>
    </source>
</evidence>
<protein>
    <submittedName>
        <fullName evidence="1">Uncharacterized protein</fullName>
    </submittedName>
</protein>
<dbReference type="EMBL" id="ADMB01000024">
    <property type="protein sequence ID" value="EHR38711.1"/>
    <property type="molecule type" value="Genomic_DNA"/>
</dbReference>
<dbReference type="Proteomes" id="UP000005963">
    <property type="component" value="Unassembled WGS sequence"/>
</dbReference>
<organism evidence="1 2">
    <name type="scientific">Megamonas funiformis YIT 11815</name>
    <dbReference type="NCBI Taxonomy" id="742816"/>
    <lineage>
        <taxon>Bacteria</taxon>
        <taxon>Bacillati</taxon>
        <taxon>Bacillota</taxon>
        <taxon>Negativicutes</taxon>
        <taxon>Selenomonadales</taxon>
        <taxon>Selenomonadaceae</taxon>
        <taxon>Megamonas</taxon>
    </lineage>
</organism>
<comment type="caution">
    <text evidence="1">The sequence shown here is derived from an EMBL/GenBank/DDBJ whole genome shotgun (WGS) entry which is preliminary data.</text>
</comment>
<sequence>MTRRNPEKKVDIDLSGDVVIPKVVEQKKKTKSKNIEEKNIEEKKDMQCKIAPALTIDDLRQKLIDTACFTLEKIKRQQLPNSSELLDVSLRIYHEVNAVDVKDDIKSVISNCLSENKE</sequence>
<accession>A0ABP2NLR6</accession>
<gene>
    <name evidence="1" type="ORF">HMPREF9454_00516</name>
</gene>